<gene>
    <name evidence="1" type="ORF">FRUB_05022</name>
</gene>
<proteinExistence type="predicted"/>
<dbReference type="EMBL" id="NIDE01000007">
    <property type="protein sequence ID" value="OWK41130.1"/>
    <property type="molecule type" value="Genomic_DNA"/>
</dbReference>
<accession>A0A225DI41</accession>
<evidence type="ECO:0000313" key="1">
    <source>
        <dbReference type="EMBL" id="OWK41130.1"/>
    </source>
</evidence>
<comment type="caution">
    <text evidence="1">The sequence shown here is derived from an EMBL/GenBank/DDBJ whole genome shotgun (WGS) entry which is preliminary data.</text>
</comment>
<organism evidence="1 2">
    <name type="scientific">Fimbriiglobus ruber</name>
    <dbReference type="NCBI Taxonomy" id="1908690"/>
    <lineage>
        <taxon>Bacteria</taxon>
        <taxon>Pseudomonadati</taxon>
        <taxon>Planctomycetota</taxon>
        <taxon>Planctomycetia</taxon>
        <taxon>Gemmatales</taxon>
        <taxon>Gemmataceae</taxon>
        <taxon>Fimbriiglobus</taxon>
    </lineage>
</organism>
<dbReference type="Proteomes" id="UP000214646">
    <property type="component" value="Unassembled WGS sequence"/>
</dbReference>
<protein>
    <submittedName>
        <fullName evidence="1">Uncharacterized protein</fullName>
    </submittedName>
</protein>
<sequence>MRKIAAQVARGGTRTQQDEFVAEALSELFVCRAKSPPRIASYDPTRGSLEPWLAGTLKNVWLSRLRAASSEPDNSFVSLDPTRTADHSPAILPWHHAADLLDILFNAADEDRIASWPPRERVELMCMSGLFVKLTETVWGQYLRDYESCTSIPLARPFPPAAVLAAENPADRTRPLAAALGLKSNTLSVRWMRAHQRLGELDVIRELRDAAGQGEQS</sequence>
<dbReference type="AlphaFoldDB" id="A0A225DI41"/>
<evidence type="ECO:0000313" key="2">
    <source>
        <dbReference type="Proteomes" id="UP000214646"/>
    </source>
</evidence>
<keyword evidence="2" id="KW-1185">Reference proteome</keyword>
<reference evidence="2" key="1">
    <citation type="submission" date="2017-06" db="EMBL/GenBank/DDBJ databases">
        <title>Genome analysis of Fimbriiglobus ruber SP5, the first member of the order Planctomycetales with confirmed chitinolytic capability.</title>
        <authorList>
            <person name="Ravin N.V."/>
            <person name="Rakitin A.L."/>
            <person name="Ivanova A.A."/>
            <person name="Beletsky A.V."/>
            <person name="Kulichevskaya I.S."/>
            <person name="Mardanov A.V."/>
            <person name="Dedysh S.N."/>
        </authorList>
    </citation>
    <scope>NUCLEOTIDE SEQUENCE [LARGE SCALE GENOMIC DNA]</scope>
    <source>
        <strain evidence="2">SP5</strain>
    </source>
</reference>
<name>A0A225DI41_9BACT</name>